<keyword evidence="4" id="KW-1185">Reference proteome</keyword>
<dbReference type="AlphaFoldDB" id="A0A5C8NT53"/>
<dbReference type="InterPro" id="IPR021729">
    <property type="entry name" value="DUF3298"/>
</dbReference>
<accession>A0A5C8NT53</accession>
<comment type="caution">
    <text evidence="3">The sequence shown here is derived from an EMBL/GenBank/DDBJ whole genome shotgun (WGS) entry which is preliminary data.</text>
</comment>
<reference evidence="3 4" key="1">
    <citation type="submission" date="2019-06" db="EMBL/GenBank/DDBJ databases">
        <title>Cerasibacillus sp. nov., isolated from maize field.</title>
        <authorList>
            <person name="Lin S.-Y."/>
            <person name="Tsai C.-F."/>
            <person name="Young C.-C."/>
        </authorList>
    </citation>
    <scope>NUCLEOTIDE SEQUENCE [LARGE SCALE GENOMIC DNA]</scope>
    <source>
        <strain evidence="3 4">CC-CFT480</strain>
    </source>
</reference>
<dbReference type="Gene3D" id="3.30.565.40">
    <property type="entry name" value="Fervidobacterium nodosum Rt17-B1 like"/>
    <property type="match status" value="1"/>
</dbReference>
<dbReference type="InterPro" id="IPR037126">
    <property type="entry name" value="PdaC/RsiV-like_sf"/>
</dbReference>
<name>A0A5C8NT53_9BACI</name>
<organism evidence="3 4">
    <name type="scientific">Cerasibacillus terrae</name>
    <dbReference type="NCBI Taxonomy" id="2498845"/>
    <lineage>
        <taxon>Bacteria</taxon>
        <taxon>Bacillati</taxon>
        <taxon>Bacillota</taxon>
        <taxon>Bacilli</taxon>
        <taxon>Bacillales</taxon>
        <taxon>Bacillaceae</taxon>
        <taxon>Cerasibacillus</taxon>
    </lineage>
</organism>
<dbReference type="Gene3D" id="3.90.640.20">
    <property type="entry name" value="Heat-shock cognate protein, ATPase"/>
    <property type="match status" value="1"/>
</dbReference>
<evidence type="ECO:0000313" key="3">
    <source>
        <dbReference type="EMBL" id="TXL64419.1"/>
    </source>
</evidence>
<sequence>MFQPVLPVSIQTMVIQYNGIKIYYPQVVGLVNLAVQQKINKKIYETVQALWQDQFDQQGADKFQEMLGTFEIKTNERNVLSLLFTNYAYAAYHAHGLTLVKSLNFDVKTGKNYQLHELFQSNSDYKKVLTRNVKQQIQERNIDVFEDKEVMVSSNQDYYIADKALVLFYQLYEITPYYVGIPMFPISVYELEDIIREGTPLERMLSSL</sequence>
<dbReference type="OrthoDB" id="5637at2"/>
<proteinExistence type="predicted"/>
<evidence type="ECO:0000313" key="4">
    <source>
        <dbReference type="Proteomes" id="UP000321574"/>
    </source>
</evidence>
<gene>
    <name evidence="3" type="ORF">FHP05_08835</name>
</gene>
<dbReference type="Pfam" id="PF13739">
    <property type="entry name" value="PdaC"/>
    <property type="match status" value="1"/>
</dbReference>
<dbReference type="Proteomes" id="UP000321574">
    <property type="component" value="Unassembled WGS sequence"/>
</dbReference>
<dbReference type="Pfam" id="PF11738">
    <property type="entry name" value="DUF3298"/>
    <property type="match status" value="1"/>
</dbReference>
<dbReference type="InterPro" id="IPR025303">
    <property type="entry name" value="PdaC"/>
</dbReference>
<evidence type="ECO:0000259" key="1">
    <source>
        <dbReference type="Pfam" id="PF11738"/>
    </source>
</evidence>
<dbReference type="RefSeq" id="WP_147667196.1">
    <property type="nucleotide sequence ID" value="NZ_VDUW01000005.1"/>
</dbReference>
<feature type="domain" description="Deacetylase PdaC" evidence="2">
    <location>
        <begin position="20"/>
        <end position="97"/>
    </location>
</feature>
<dbReference type="EMBL" id="VDUW01000005">
    <property type="protein sequence ID" value="TXL64419.1"/>
    <property type="molecule type" value="Genomic_DNA"/>
</dbReference>
<evidence type="ECO:0000259" key="2">
    <source>
        <dbReference type="Pfam" id="PF13739"/>
    </source>
</evidence>
<feature type="domain" description="DUF3298" evidence="1">
    <location>
        <begin position="117"/>
        <end position="187"/>
    </location>
</feature>
<protein>
    <submittedName>
        <fullName evidence="3">DUF3298 and DUF4163 domain-containing protein</fullName>
    </submittedName>
</protein>